<proteinExistence type="predicted"/>
<name>A0A921LMY8_9FIRM</name>
<feature type="transmembrane region" description="Helical" evidence="2">
    <location>
        <begin position="54"/>
        <end position="74"/>
    </location>
</feature>
<dbReference type="Proteomes" id="UP000782880">
    <property type="component" value="Unassembled WGS sequence"/>
</dbReference>
<sequence length="275" mass="30255">MQCKSCGRVIQDPQARFCPDCGQPLAPVVQRPGPKARQTRRRYEGERYRSPYRWVRWAVAGVVAVVAIFCALIGREAMYYGILGRDTVLDIPAVSEKETPREEEKTPPQLLAQQEQETADAGSETGAQPSPTVKPTPVGEPENPQEAATQPETEPTIALPLGGTAPAGDFLFPYSGTQSITVEELDAMFGGLEADAAYQASQLAINEIYARYGYNFHPEKSDSATAAYEYFHSLDWYNEIYPQSTAASLDQVPVNATEQQNIDTIAAWQAARGYR</sequence>
<feature type="region of interest" description="Disordered" evidence="1">
    <location>
        <begin position="96"/>
        <end position="162"/>
    </location>
</feature>
<gene>
    <name evidence="3" type="ORF">K8V20_02265</name>
</gene>
<feature type="compositionally biased region" description="Basic and acidic residues" evidence="1">
    <location>
        <begin position="96"/>
        <end position="106"/>
    </location>
</feature>
<evidence type="ECO:0000256" key="1">
    <source>
        <dbReference type="SAM" id="MobiDB-lite"/>
    </source>
</evidence>
<dbReference type="InterPro" id="IPR038434">
    <property type="entry name" value="YARHG_sf"/>
</dbReference>
<dbReference type="AlphaFoldDB" id="A0A921LMY8"/>
<keyword evidence="2" id="KW-1133">Transmembrane helix</keyword>
<accession>A0A921LMY8</accession>
<protein>
    <submittedName>
        <fullName evidence="3">YARHG domain-containing protein</fullName>
    </submittedName>
</protein>
<dbReference type="Gene3D" id="1.20.58.1690">
    <property type="match status" value="1"/>
</dbReference>
<evidence type="ECO:0000313" key="3">
    <source>
        <dbReference type="EMBL" id="HJG27459.1"/>
    </source>
</evidence>
<reference evidence="3" key="1">
    <citation type="journal article" date="2021" name="PeerJ">
        <title>Extensive microbial diversity within the chicken gut microbiome revealed by metagenomics and culture.</title>
        <authorList>
            <person name="Gilroy R."/>
            <person name="Ravi A."/>
            <person name="Getino M."/>
            <person name="Pursley I."/>
            <person name="Horton D.L."/>
            <person name="Alikhan N.F."/>
            <person name="Baker D."/>
            <person name="Gharbi K."/>
            <person name="Hall N."/>
            <person name="Watson M."/>
            <person name="Adriaenssens E.M."/>
            <person name="Foster-Nyarko E."/>
            <person name="Jarju S."/>
            <person name="Secka A."/>
            <person name="Antonio M."/>
            <person name="Oren A."/>
            <person name="Chaudhuri R.R."/>
            <person name="La Ragione R."/>
            <person name="Hildebrand F."/>
            <person name="Pallen M.J."/>
        </authorList>
    </citation>
    <scope>NUCLEOTIDE SEQUENCE</scope>
    <source>
        <strain evidence="3">ChiBcec21-2208</strain>
    </source>
</reference>
<organism evidence="3 4">
    <name type="scientific">Subdoligranulum variabile</name>
    <dbReference type="NCBI Taxonomy" id="214851"/>
    <lineage>
        <taxon>Bacteria</taxon>
        <taxon>Bacillati</taxon>
        <taxon>Bacillota</taxon>
        <taxon>Clostridia</taxon>
        <taxon>Eubacteriales</taxon>
        <taxon>Oscillospiraceae</taxon>
        <taxon>Subdoligranulum</taxon>
    </lineage>
</organism>
<evidence type="ECO:0000313" key="4">
    <source>
        <dbReference type="Proteomes" id="UP000782880"/>
    </source>
</evidence>
<evidence type="ECO:0000256" key="2">
    <source>
        <dbReference type="SAM" id="Phobius"/>
    </source>
</evidence>
<comment type="caution">
    <text evidence="3">The sequence shown here is derived from an EMBL/GenBank/DDBJ whole genome shotgun (WGS) entry which is preliminary data.</text>
</comment>
<reference evidence="3" key="2">
    <citation type="submission" date="2021-09" db="EMBL/GenBank/DDBJ databases">
        <authorList>
            <person name="Gilroy R."/>
        </authorList>
    </citation>
    <scope>NUCLEOTIDE SEQUENCE</scope>
    <source>
        <strain evidence="3">ChiBcec21-2208</strain>
    </source>
</reference>
<dbReference type="EMBL" id="DYVE01000062">
    <property type="protein sequence ID" value="HJG27459.1"/>
    <property type="molecule type" value="Genomic_DNA"/>
</dbReference>
<keyword evidence="2" id="KW-0472">Membrane</keyword>
<keyword evidence="2" id="KW-0812">Transmembrane</keyword>